<comment type="subcellular location">
    <subcellularLocation>
        <location evidence="1">Nucleus</location>
    </subcellularLocation>
</comment>
<dbReference type="HOGENOM" id="CLU_324727_0_0_1"/>
<comment type="similarity">
    <text evidence="3">Belongs to the UTX family.</text>
</comment>
<proteinExistence type="inferred from homology"/>
<dbReference type="AlphaFoldDB" id="E3MJH1"/>
<accession>E3MJH1</accession>
<dbReference type="OrthoDB" id="418911at2759"/>
<keyword evidence="2" id="KW-0539">Nucleus</keyword>
<dbReference type="InParanoid" id="E3MJH1"/>
<dbReference type="Pfam" id="PF02373">
    <property type="entry name" value="JmjC"/>
    <property type="match status" value="1"/>
</dbReference>
<feature type="domain" description="JmjC" evidence="5">
    <location>
        <begin position="568"/>
        <end position="726"/>
    </location>
</feature>
<dbReference type="GO" id="GO:0000978">
    <property type="term" value="F:RNA polymerase II cis-regulatory region sequence-specific DNA binding"/>
    <property type="evidence" value="ECO:0007669"/>
    <property type="project" value="TreeGrafter"/>
</dbReference>
<evidence type="ECO:0000256" key="4">
    <source>
        <dbReference type="SAM" id="MobiDB-lite"/>
    </source>
</evidence>
<dbReference type="PROSITE" id="PS51184">
    <property type="entry name" value="JMJC"/>
    <property type="match status" value="1"/>
</dbReference>
<evidence type="ECO:0000313" key="6">
    <source>
        <dbReference type="EMBL" id="EFP03590.1"/>
    </source>
</evidence>
<dbReference type="InterPro" id="IPR051630">
    <property type="entry name" value="Corepressor-Demethylase"/>
</dbReference>
<feature type="region of interest" description="Disordered" evidence="4">
    <location>
        <begin position="1"/>
        <end position="218"/>
    </location>
</feature>
<dbReference type="PANTHER" id="PTHR14017">
    <property type="entry name" value="LYSINE-SPECIFIC DEMETHYLASE"/>
    <property type="match status" value="1"/>
</dbReference>
<keyword evidence="7" id="KW-1185">Reference proteome</keyword>
<dbReference type="Gene3D" id="2.60.120.650">
    <property type="entry name" value="Cupin"/>
    <property type="match status" value="1"/>
</dbReference>
<feature type="compositionally biased region" description="Basic residues" evidence="4">
    <location>
        <begin position="128"/>
        <end position="140"/>
    </location>
</feature>
<reference evidence="6" key="1">
    <citation type="submission" date="2007-07" db="EMBL/GenBank/DDBJ databases">
        <title>PCAP assembly of the Caenorhabditis remanei genome.</title>
        <authorList>
            <consortium name="The Caenorhabditis remanei Sequencing Consortium"/>
            <person name="Wilson R.K."/>
        </authorList>
    </citation>
    <scope>NUCLEOTIDE SEQUENCE [LARGE SCALE GENOMIC DNA]</scope>
    <source>
        <strain evidence="6">PB4641</strain>
    </source>
</reference>
<protein>
    <recommendedName>
        <fullName evidence="5">JmjC domain-containing protein</fullName>
    </recommendedName>
</protein>
<dbReference type="GO" id="GO:0044666">
    <property type="term" value="C:MLL3/4 complex"/>
    <property type="evidence" value="ECO:0007669"/>
    <property type="project" value="TreeGrafter"/>
</dbReference>
<dbReference type="GO" id="GO:0071558">
    <property type="term" value="F:histone H3K27me2/H3K27me3 demethylase activity"/>
    <property type="evidence" value="ECO:0007669"/>
    <property type="project" value="TreeGrafter"/>
</dbReference>
<dbReference type="SUPFAM" id="SSF51197">
    <property type="entry name" value="Clavaminate synthase-like"/>
    <property type="match status" value="1"/>
</dbReference>
<dbReference type="GO" id="GO:0031490">
    <property type="term" value="F:chromatin DNA binding"/>
    <property type="evidence" value="ECO:0007669"/>
    <property type="project" value="TreeGrafter"/>
</dbReference>
<evidence type="ECO:0000256" key="3">
    <source>
        <dbReference type="ARBA" id="ARBA00034483"/>
    </source>
</evidence>
<sequence length="889" mass="100284">MIDPDQTLEDLVTSGLNLPRRTPTNQNRGDSVIPGSNLPDGLSMNQSRRDSTMSHENEIDYEMMDIGQTNGEDVVDHHMDDDHMEDIDNDHFPEDNQSESNSQEPPVEEAKKKTTRKRVSGNDSATPNKRRNTGGRTKKPKGSESDDAAEGEAQNEKNQTTVVKTQSGRTVTKPQLLTIKNDEKRRSATKPNAAAPESEKDDVETAKPCKKATPTSVSAEKVRQTELIAQNNKICAHNHMQQYLNKCSKDSPGYKRAEQILKKYKERPLPFCEIPISAVHPDRHNYRNAGDFLLKMVAPVPSNFSQASNLKGNAQKCPELLQTGKLFVDCWKDSAWKIIKLAQEYQNTGQNKVYESQNKVMFPEPSLLGEAKEDDFFESHGYSKPTTGDEHEKKRLPVTVIKSTKEIKDEDYTAFFSHCSIAVVEDFGAARGIDDEKFSLESLSKLIDGKTEVEALMTIPEKSDSNTRSFYNVVEGVAKDSGWEIQNIRRTFSLEKLTKYYKDCERISSNACERLVEKPYDHEEIIEELIKKHLDVQIPPPDQFPSGAIVSSFLTNLDLPDEVLEILKPELDKFPDCFNPSSINNMLKHVDGTLNGIKTPQIYGKIYGSKTPGHCENGGVASINYNAGKASAIWYAMNFEFIGEFLKFMEDKGHDFYNSAVMPDEAELAKRGIIVTKFEQKPGALVYVGPGTYHYVHTAGITVNVSWNLIPKTFTQMAVMALFHDHNALKNYESVIPLEPMLWNMLEQNEKFDKLTLRVFLAMLCRYVIFSDEKSIFSLISLSNNCNIVFRSLAHCTMEIDAAENRGMNIEFLGAEKYKDSFLGTLRCSKKDCRKRALFNLITVDKSRNIHCVNCAKATDKVYAKFTLTQLAARYEQLKEDNGLNAPLK</sequence>
<evidence type="ECO:0000313" key="7">
    <source>
        <dbReference type="Proteomes" id="UP000008281"/>
    </source>
</evidence>
<dbReference type="InterPro" id="IPR003347">
    <property type="entry name" value="JmjC_dom"/>
</dbReference>
<dbReference type="eggNOG" id="KOG1246">
    <property type="taxonomic scope" value="Eukaryota"/>
</dbReference>
<dbReference type="GO" id="GO:0010468">
    <property type="term" value="P:regulation of gene expression"/>
    <property type="evidence" value="ECO:0007669"/>
    <property type="project" value="TreeGrafter"/>
</dbReference>
<feature type="compositionally biased region" description="Polar residues" evidence="4">
    <location>
        <begin position="156"/>
        <end position="175"/>
    </location>
</feature>
<dbReference type="PANTHER" id="PTHR14017:SF14">
    <property type="entry name" value="JMJC DOMAIN-CONTAINING PROTEIN"/>
    <property type="match status" value="1"/>
</dbReference>
<name>E3MJH1_CAERE</name>
<gene>
    <name evidence="6" type="ORF">CRE_19216</name>
</gene>
<dbReference type="SMART" id="SM00558">
    <property type="entry name" value="JmjC"/>
    <property type="match status" value="1"/>
</dbReference>
<organism evidence="7">
    <name type="scientific">Caenorhabditis remanei</name>
    <name type="common">Caenorhabditis vulgaris</name>
    <dbReference type="NCBI Taxonomy" id="31234"/>
    <lineage>
        <taxon>Eukaryota</taxon>
        <taxon>Metazoa</taxon>
        <taxon>Ecdysozoa</taxon>
        <taxon>Nematoda</taxon>
        <taxon>Chromadorea</taxon>
        <taxon>Rhabditida</taxon>
        <taxon>Rhabditina</taxon>
        <taxon>Rhabditomorpha</taxon>
        <taxon>Rhabditoidea</taxon>
        <taxon>Rhabditidae</taxon>
        <taxon>Peloderinae</taxon>
        <taxon>Caenorhabditis</taxon>
    </lineage>
</organism>
<dbReference type="Proteomes" id="UP000008281">
    <property type="component" value="Unassembled WGS sequence"/>
</dbReference>
<dbReference type="STRING" id="31234.E3MJH1"/>
<feature type="compositionally biased region" description="Basic and acidic residues" evidence="4">
    <location>
        <begin position="47"/>
        <end position="58"/>
    </location>
</feature>
<evidence type="ECO:0000256" key="2">
    <source>
        <dbReference type="ARBA" id="ARBA00023242"/>
    </source>
</evidence>
<evidence type="ECO:0000256" key="1">
    <source>
        <dbReference type="ARBA" id="ARBA00004123"/>
    </source>
</evidence>
<evidence type="ECO:0000259" key="5">
    <source>
        <dbReference type="PROSITE" id="PS51184"/>
    </source>
</evidence>
<dbReference type="EMBL" id="DS268450">
    <property type="protein sequence ID" value="EFP03590.1"/>
    <property type="molecule type" value="Genomic_DNA"/>
</dbReference>